<proteinExistence type="predicted"/>
<dbReference type="AlphaFoldDB" id="X1DCX8"/>
<sequence>SPINKSQISYINVDENISKFKFFNIYFIYIFLNS</sequence>
<organism evidence="1">
    <name type="scientific">marine sediment metagenome</name>
    <dbReference type="NCBI Taxonomy" id="412755"/>
    <lineage>
        <taxon>unclassified sequences</taxon>
        <taxon>metagenomes</taxon>
        <taxon>ecological metagenomes</taxon>
    </lineage>
</organism>
<comment type="caution">
    <text evidence="1">The sequence shown here is derived from an EMBL/GenBank/DDBJ whole genome shotgun (WGS) entry which is preliminary data.</text>
</comment>
<feature type="non-terminal residue" evidence="1">
    <location>
        <position position="1"/>
    </location>
</feature>
<evidence type="ECO:0000313" key="1">
    <source>
        <dbReference type="EMBL" id="GAH06170.1"/>
    </source>
</evidence>
<protein>
    <submittedName>
        <fullName evidence="1">Uncharacterized protein</fullName>
    </submittedName>
</protein>
<dbReference type="EMBL" id="BART01038579">
    <property type="protein sequence ID" value="GAH06170.1"/>
    <property type="molecule type" value="Genomic_DNA"/>
</dbReference>
<reference evidence="1" key="1">
    <citation type="journal article" date="2014" name="Front. Microbiol.">
        <title>High frequency of phylogenetically diverse reductive dehalogenase-homologous genes in deep subseafloor sedimentary metagenomes.</title>
        <authorList>
            <person name="Kawai M."/>
            <person name="Futagami T."/>
            <person name="Toyoda A."/>
            <person name="Takaki Y."/>
            <person name="Nishi S."/>
            <person name="Hori S."/>
            <person name="Arai W."/>
            <person name="Tsubouchi T."/>
            <person name="Morono Y."/>
            <person name="Uchiyama I."/>
            <person name="Ito T."/>
            <person name="Fujiyama A."/>
            <person name="Inagaki F."/>
            <person name="Takami H."/>
        </authorList>
    </citation>
    <scope>NUCLEOTIDE SEQUENCE</scope>
    <source>
        <strain evidence="1">Expedition CK06-06</strain>
    </source>
</reference>
<accession>X1DCX8</accession>
<name>X1DCX8_9ZZZZ</name>
<gene>
    <name evidence="1" type="ORF">S01H4_63901</name>
</gene>